<feature type="chain" id="PRO_5046069275" description="DUF4252 domain-containing protein" evidence="1">
    <location>
        <begin position="22"/>
        <end position="171"/>
    </location>
</feature>
<dbReference type="Proteomes" id="UP000620874">
    <property type="component" value="Unassembled WGS sequence"/>
</dbReference>
<evidence type="ECO:0000313" key="3">
    <source>
        <dbReference type="Proteomes" id="UP000620874"/>
    </source>
</evidence>
<sequence length="171" mass="18654">MMKKVVLSLVFVLGSLFYVGAQEKTILDVSQAQVVNLVVDFSNASIHNMDENAFSTYEPSYAKEKNEVIAKLVEEFNDEEKVGFILGNFPKADYTVKVNVVSVSRKGDMLSNAEILDIDGNVIATISDIKGDGGTFGSNMNLMGDGCKSTGEALAKRMAKMIKVEKKKAKQ</sequence>
<reference evidence="2 3" key="1">
    <citation type="submission" date="2020-08" db="EMBL/GenBank/DDBJ databases">
        <title>A Genomic Blueprint of the Chicken Gut Microbiome.</title>
        <authorList>
            <person name="Gilroy R."/>
            <person name="Ravi A."/>
            <person name="Getino M."/>
            <person name="Pursley I."/>
            <person name="Horton D.L."/>
            <person name="Alikhan N.-F."/>
            <person name="Baker D."/>
            <person name="Gharbi K."/>
            <person name="Hall N."/>
            <person name="Watson M."/>
            <person name="Adriaenssens E.M."/>
            <person name="Foster-Nyarko E."/>
            <person name="Jarju S."/>
            <person name="Secka A."/>
            <person name="Antonio M."/>
            <person name="Oren A."/>
            <person name="Chaudhuri R."/>
            <person name="La Ragione R.M."/>
            <person name="Hildebrand F."/>
            <person name="Pallen M.J."/>
        </authorList>
    </citation>
    <scope>NUCLEOTIDE SEQUENCE [LARGE SCALE GENOMIC DNA]</scope>
    <source>
        <strain evidence="2 3">Sa1CVN1</strain>
    </source>
</reference>
<feature type="signal peptide" evidence="1">
    <location>
        <begin position="1"/>
        <end position="21"/>
    </location>
</feature>
<evidence type="ECO:0000256" key="1">
    <source>
        <dbReference type="SAM" id="SignalP"/>
    </source>
</evidence>
<dbReference type="EMBL" id="JACSPP010000049">
    <property type="protein sequence ID" value="MBD8041366.1"/>
    <property type="molecule type" value="Genomic_DNA"/>
</dbReference>
<keyword evidence="1" id="KW-0732">Signal</keyword>
<comment type="caution">
    <text evidence="2">The sequence shown here is derived from an EMBL/GenBank/DDBJ whole genome shotgun (WGS) entry which is preliminary data.</text>
</comment>
<protein>
    <recommendedName>
        <fullName evidence="4">DUF4252 domain-containing protein</fullName>
    </recommendedName>
</protein>
<organism evidence="2 3">
    <name type="scientific">Phocaeicola intestinalis</name>
    <dbReference type="NCBI Taxonomy" id="2762212"/>
    <lineage>
        <taxon>Bacteria</taxon>
        <taxon>Pseudomonadati</taxon>
        <taxon>Bacteroidota</taxon>
        <taxon>Bacteroidia</taxon>
        <taxon>Bacteroidales</taxon>
        <taxon>Bacteroidaceae</taxon>
        <taxon>Phocaeicola</taxon>
    </lineage>
</organism>
<keyword evidence="3" id="KW-1185">Reference proteome</keyword>
<dbReference type="RefSeq" id="WP_191764770.1">
    <property type="nucleotide sequence ID" value="NZ_JACSPP010000049.1"/>
</dbReference>
<proteinExistence type="predicted"/>
<evidence type="ECO:0000313" key="2">
    <source>
        <dbReference type="EMBL" id="MBD8041366.1"/>
    </source>
</evidence>
<name>A0ABR8YBA7_9BACT</name>
<gene>
    <name evidence="2" type="ORF">H9625_13145</name>
</gene>
<evidence type="ECO:0008006" key="4">
    <source>
        <dbReference type="Google" id="ProtNLM"/>
    </source>
</evidence>
<accession>A0ABR8YBA7</accession>